<dbReference type="Pfam" id="PF09527">
    <property type="entry name" value="ATPase_gene1"/>
    <property type="match status" value="1"/>
</dbReference>
<dbReference type="EMBL" id="VMNK01000006">
    <property type="protein sequence ID" value="TVO57784.1"/>
    <property type="molecule type" value="Genomic_DNA"/>
</dbReference>
<dbReference type="NCBIfam" id="TIGR02230">
    <property type="entry name" value="ATPase_gene1"/>
    <property type="match status" value="1"/>
</dbReference>
<keyword evidence="1" id="KW-0812">Transmembrane</keyword>
<keyword evidence="3" id="KW-1185">Reference proteome</keyword>
<organism evidence="2 3">
    <name type="scientific">Denitromonas halophila</name>
    <dbReference type="NCBI Taxonomy" id="1629404"/>
    <lineage>
        <taxon>Bacteria</taxon>
        <taxon>Pseudomonadati</taxon>
        <taxon>Pseudomonadota</taxon>
        <taxon>Betaproteobacteria</taxon>
        <taxon>Rhodocyclales</taxon>
        <taxon>Zoogloeaceae</taxon>
        <taxon>Denitromonas</taxon>
    </lineage>
</organism>
<keyword evidence="1" id="KW-0472">Membrane</keyword>
<protein>
    <submittedName>
        <fullName evidence="2">F0F1 ATP synthase subunit</fullName>
    </submittedName>
</protein>
<feature type="transmembrane region" description="Helical" evidence="1">
    <location>
        <begin position="36"/>
        <end position="63"/>
    </location>
</feature>
<sequence>MTEPRQERPSPESEFSREVGRKAARKLKAQRQVNHTIWFGLGMMGLVGWSVAMPTLVAVGIGWWLDARHPAGHSWVLVLMPIGLVLGCFSAWHWVLREGQEIRDREDDDDA</sequence>
<dbReference type="OrthoDB" id="466056at2"/>
<proteinExistence type="predicted"/>
<dbReference type="Proteomes" id="UP000319502">
    <property type="component" value="Unassembled WGS sequence"/>
</dbReference>
<keyword evidence="1" id="KW-1133">Transmembrane helix</keyword>
<name>A0A557QXY9_9RHOO</name>
<dbReference type="RefSeq" id="WP_144309237.1">
    <property type="nucleotide sequence ID" value="NZ_VMNK01000006.1"/>
</dbReference>
<evidence type="ECO:0000313" key="2">
    <source>
        <dbReference type="EMBL" id="TVO57784.1"/>
    </source>
</evidence>
<dbReference type="InterPro" id="IPR032820">
    <property type="entry name" value="ATPase_put"/>
</dbReference>
<evidence type="ECO:0000313" key="3">
    <source>
        <dbReference type="Proteomes" id="UP000319502"/>
    </source>
</evidence>
<feature type="transmembrane region" description="Helical" evidence="1">
    <location>
        <begin position="75"/>
        <end position="96"/>
    </location>
</feature>
<comment type="caution">
    <text evidence="2">The sequence shown here is derived from an EMBL/GenBank/DDBJ whole genome shotgun (WGS) entry which is preliminary data.</text>
</comment>
<evidence type="ECO:0000256" key="1">
    <source>
        <dbReference type="SAM" id="Phobius"/>
    </source>
</evidence>
<dbReference type="AlphaFoldDB" id="A0A557QXY9"/>
<gene>
    <name evidence="2" type="ORF">FHP91_08955</name>
</gene>
<accession>A0A557QXY9</accession>
<dbReference type="InterPro" id="IPR011744">
    <property type="entry name" value="ATPase_gene1"/>
</dbReference>
<reference evidence="2 3" key="1">
    <citation type="submission" date="2019-07" db="EMBL/GenBank/DDBJ databases">
        <title>The pathways for chlorine oxyanion respiration interact through the shared metabolite chlorate.</title>
        <authorList>
            <person name="Barnum T.P."/>
            <person name="Cheng Y."/>
            <person name="Hill K.A."/>
            <person name="Lucas L.N."/>
            <person name="Carlson H.K."/>
            <person name="Coates J.D."/>
        </authorList>
    </citation>
    <scope>NUCLEOTIDE SEQUENCE [LARGE SCALE GENOMIC DNA]</scope>
    <source>
        <strain evidence="2 3">SFB-3</strain>
    </source>
</reference>